<name>A0A7Y9GFF9_9ACTN</name>
<dbReference type="RefSeq" id="WP_179836097.1">
    <property type="nucleotide sequence ID" value="NZ_BMRD01000020.1"/>
</dbReference>
<dbReference type="GO" id="GO:0008610">
    <property type="term" value="P:lipid biosynthetic process"/>
    <property type="evidence" value="ECO:0007669"/>
    <property type="project" value="UniProtKB-ARBA"/>
</dbReference>
<dbReference type="GO" id="GO:0009239">
    <property type="term" value="P:enterobactin biosynthetic process"/>
    <property type="evidence" value="ECO:0007669"/>
    <property type="project" value="TreeGrafter"/>
</dbReference>
<dbReference type="GO" id="GO:0031177">
    <property type="term" value="F:phosphopantetheine binding"/>
    <property type="evidence" value="ECO:0007669"/>
    <property type="project" value="TreeGrafter"/>
</dbReference>
<evidence type="ECO:0000259" key="1">
    <source>
        <dbReference type="Pfam" id="PF00668"/>
    </source>
</evidence>
<accession>A0A7Y9GFF9</accession>
<keyword evidence="3" id="KW-1185">Reference proteome</keyword>
<dbReference type="GO" id="GO:0005829">
    <property type="term" value="C:cytosol"/>
    <property type="evidence" value="ECO:0007669"/>
    <property type="project" value="TreeGrafter"/>
</dbReference>
<dbReference type="InterPro" id="IPR001242">
    <property type="entry name" value="Condensation_dom"/>
</dbReference>
<dbReference type="Gene3D" id="3.30.559.10">
    <property type="entry name" value="Chloramphenicol acetyltransferase-like domain"/>
    <property type="match status" value="1"/>
</dbReference>
<evidence type="ECO:0000313" key="2">
    <source>
        <dbReference type="EMBL" id="NYE15401.1"/>
    </source>
</evidence>
<dbReference type="SUPFAM" id="SSF52777">
    <property type="entry name" value="CoA-dependent acyltransferases"/>
    <property type="match status" value="2"/>
</dbReference>
<dbReference type="PANTHER" id="PTHR45527">
    <property type="entry name" value="NONRIBOSOMAL PEPTIDE SYNTHETASE"/>
    <property type="match status" value="1"/>
</dbReference>
<dbReference type="Proteomes" id="UP000591272">
    <property type="component" value="Unassembled WGS sequence"/>
</dbReference>
<organism evidence="2 3">
    <name type="scientific">Actinomadura citrea</name>
    <dbReference type="NCBI Taxonomy" id="46158"/>
    <lineage>
        <taxon>Bacteria</taxon>
        <taxon>Bacillati</taxon>
        <taxon>Actinomycetota</taxon>
        <taxon>Actinomycetes</taxon>
        <taxon>Streptosporangiales</taxon>
        <taxon>Thermomonosporaceae</taxon>
        <taxon>Actinomadura</taxon>
    </lineage>
</organism>
<sequence length="452" mass="49135">MTEITVHRVPFRGARGGTGPFTWGQLDMWAEARLSMAGLPSFANVLGGGPLPPGLKTDQVLEAFGRLVERHESLRTRFRPGPGGDAARPEQEVLRAGELAAEVAAVDPDQNIFAIVGGWWPQMQDTPYDLVDGLPFRIRIGTVGDEPVMVMFGMSHMASDFLGTRVVYGELLDLLEGREPEGGAAQPLDLAEEERSAAGRRVLERALDHWRAALDAAPPAMFPTPSRTPEEARYWRGDLCSQTAARALRRAADRCGAGTSNVLLALTAALVGAHTGLDRCAMRMPSGNRGRPELRRMVSTLSQETPLVVDLRASTLQGVVAAARTASLQAQRNARYDPEPVAAIRDASTTVLDVCFNDMWTPVCAGRPAAEPAAPPAESTFEWNEKVDRATVALFLEAFEVLEDPEAIRLSLFADTAHLSPARIRSFLDAIERLLVVFAERDVRLDEIDPVS</sequence>
<proteinExistence type="predicted"/>
<evidence type="ECO:0000313" key="3">
    <source>
        <dbReference type="Proteomes" id="UP000591272"/>
    </source>
</evidence>
<dbReference type="AlphaFoldDB" id="A0A7Y9GFF9"/>
<dbReference type="GO" id="GO:0047527">
    <property type="term" value="F:2,3-dihydroxybenzoate-serine ligase activity"/>
    <property type="evidence" value="ECO:0007669"/>
    <property type="project" value="TreeGrafter"/>
</dbReference>
<dbReference type="InterPro" id="IPR023213">
    <property type="entry name" value="CAT-like_dom_sf"/>
</dbReference>
<gene>
    <name evidence="2" type="ORF">BJ999_005697</name>
</gene>
<reference evidence="2 3" key="1">
    <citation type="submission" date="2020-07" db="EMBL/GenBank/DDBJ databases">
        <title>Sequencing the genomes of 1000 actinobacteria strains.</title>
        <authorList>
            <person name="Klenk H.-P."/>
        </authorList>
    </citation>
    <scope>NUCLEOTIDE SEQUENCE [LARGE SCALE GENOMIC DNA]</scope>
    <source>
        <strain evidence="2 3">DSM 43461</strain>
    </source>
</reference>
<dbReference type="EMBL" id="JACCBT010000001">
    <property type="protein sequence ID" value="NYE15401.1"/>
    <property type="molecule type" value="Genomic_DNA"/>
</dbReference>
<comment type="caution">
    <text evidence="2">The sequence shown here is derived from an EMBL/GenBank/DDBJ whole genome shotgun (WGS) entry which is preliminary data.</text>
</comment>
<dbReference type="Gene3D" id="3.30.559.30">
    <property type="entry name" value="Nonribosomal peptide synthetase, condensation domain"/>
    <property type="match status" value="1"/>
</dbReference>
<protein>
    <recommendedName>
        <fullName evidence="1">Condensation domain-containing protein</fullName>
    </recommendedName>
</protein>
<dbReference type="Pfam" id="PF00668">
    <property type="entry name" value="Condensation"/>
    <property type="match status" value="1"/>
</dbReference>
<dbReference type="GO" id="GO:0043041">
    <property type="term" value="P:amino acid activation for nonribosomal peptide biosynthetic process"/>
    <property type="evidence" value="ECO:0007669"/>
    <property type="project" value="TreeGrafter"/>
</dbReference>
<dbReference type="GO" id="GO:0009366">
    <property type="term" value="C:enterobactin synthetase complex"/>
    <property type="evidence" value="ECO:0007669"/>
    <property type="project" value="TreeGrafter"/>
</dbReference>
<dbReference type="PANTHER" id="PTHR45527:SF1">
    <property type="entry name" value="FATTY ACID SYNTHASE"/>
    <property type="match status" value="1"/>
</dbReference>
<feature type="domain" description="Condensation" evidence="1">
    <location>
        <begin position="52"/>
        <end position="435"/>
    </location>
</feature>